<accession>A0A0C3NLC2</accession>
<proteinExistence type="predicted"/>
<reference evidence="2" key="2">
    <citation type="submission" date="2015-01" db="EMBL/GenBank/DDBJ databases">
        <title>Evolutionary Origins and Diversification of the Mycorrhizal Mutualists.</title>
        <authorList>
            <consortium name="DOE Joint Genome Institute"/>
            <consortium name="Mycorrhizal Genomics Consortium"/>
            <person name="Kohler A."/>
            <person name="Kuo A."/>
            <person name="Nagy L.G."/>
            <person name="Floudas D."/>
            <person name="Copeland A."/>
            <person name="Barry K.W."/>
            <person name="Cichocki N."/>
            <person name="Veneault-Fourrey C."/>
            <person name="LaButti K."/>
            <person name="Lindquist E.A."/>
            <person name="Lipzen A."/>
            <person name="Lundell T."/>
            <person name="Morin E."/>
            <person name="Murat C."/>
            <person name="Riley R."/>
            <person name="Ohm R."/>
            <person name="Sun H."/>
            <person name="Tunlid A."/>
            <person name="Henrissat B."/>
            <person name="Grigoriev I.V."/>
            <person name="Hibbett D.S."/>
            <person name="Martin F."/>
        </authorList>
    </citation>
    <scope>NUCLEOTIDE SEQUENCE [LARGE SCALE GENOMIC DNA]</scope>
    <source>
        <strain evidence="2">Marx 270</strain>
    </source>
</reference>
<protein>
    <submittedName>
        <fullName evidence="1">Uncharacterized protein</fullName>
    </submittedName>
</protein>
<dbReference type="AlphaFoldDB" id="A0A0C3NLC2"/>
<evidence type="ECO:0000313" key="1">
    <source>
        <dbReference type="EMBL" id="KIN96113.1"/>
    </source>
</evidence>
<keyword evidence="2" id="KW-1185">Reference proteome</keyword>
<gene>
    <name evidence="1" type="ORF">M404DRAFT_33596</name>
</gene>
<organism evidence="1 2">
    <name type="scientific">Pisolithus tinctorius Marx 270</name>
    <dbReference type="NCBI Taxonomy" id="870435"/>
    <lineage>
        <taxon>Eukaryota</taxon>
        <taxon>Fungi</taxon>
        <taxon>Dikarya</taxon>
        <taxon>Basidiomycota</taxon>
        <taxon>Agaricomycotina</taxon>
        <taxon>Agaricomycetes</taxon>
        <taxon>Agaricomycetidae</taxon>
        <taxon>Boletales</taxon>
        <taxon>Sclerodermatineae</taxon>
        <taxon>Pisolithaceae</taxon>
        <taxon>Pisolithus</taxon>
    </lineage>
</organism>
<dbReference type="EMBL" id="KN832053">
    <property type="protein sequence ID" value="KIN96113.1"/>
    <property type="molecule type" value="Genomic_DNA"/>
</dbReference>
<name>A0A0C3NLC2_PISTI</name>
<reference evidence="1 2" key="1">
    <citation type="submission" date="2014-04" db="EMBL/GenBank/DDBJ databases">
        <authorList>
            <consortium name="DOE Joint Genome Institute"/>
            <person name="Kuo A."/>
            <person name="Kohler A."/>
            <person name="Costa M.D."/>
            <person name="Nagy L.G."/>
            <person name="Floudas D."/>
            <person name="Copeland A."/>
            <person name="Barry K.W."/>
            <person name="Cichocki N."/>
            <person name="Veneault-Fourrey C."/>
            <person name="LaButti K."/>
            <person name="Lindquist E.A."/>
            <person name="Lipzen A."/>
            <person name="Lundell T."/>
            <person name="Morin E."/>
            <person name="Murat C."/>
            <person name="Sun H."/>
            <person name="Tunlid A."/>
            <person name="Henrissat B."/>
            <person name="Grigoriev I.V."/>
            <person name="Hibbett D.S."/>
            <person name="Martin F."/>
            <person name="Nordberg H.P."/>
            <person name="Cantor M.N."/>
            <person name="Hua S.X."/>
        </authorList>
    </citation>
    <scope>NUCLEOTIDE SEQUENCE [LARGE SCALE GENOMIC DNA]</scope>
    <source>
        <strain evidence="1 2">Marx 270</strain>
    </source>
</reference>
<dbReference type="HOGENOM" id="CLU_006344_5_3_1"/>
<evidence type="ECO:0000313" key="2">
    <source>
        <dbReference type="Proteomes" id="UP000054217"/>
    </source>
</evidence>
<dbReference type="Proteomes" id="UP000054217">
    <property type="component" value="Unassembled WGS sequence"/>
</dbReference>
<dbReference type="InParanoid" id="A0A0C3NLC2"/>
<dbReference type="InterPro" id="IPR041078">
    <property type="entry name" value="Plavaka"/>
</dbReference>
<sequence>MPSAFHVTPKSHALWVSQYHLKSGYIYDMDNPYFSFSSKDEWDFGKFLYCNLSQMQINDFLKLQLVKNLQPNFQTAKQLLLWLDMIPKGSTWQCEEICAKGYATKEPIYLYWHDALEVMQDIFGNPAFTENMMYNPYYIYEGTECEYGKWMLGDKAH</sequence>
<dbReference type="Pfam" id="PF18759">
    <property type="entry name" value="Plavaka"/>
    <property type="match status" value="1"/>
</dbReference>
<dbReference type="OrthoDB" id="2688393at2759"/>